<dbReference type="EMBL" id="JACLAX010000002">
    <property type="protein sequence ID" value="MBC2668165.1"/>
    <property type="molecule type" value="Genomic_DNA"/>
</dbReference>
<evidence type="ECO:0000313" key="3">
    <source>
        <dbReference type="Proteomes" id="UP000551327"/>
    </source>
</evidence>
<comment type="caution">
    <text evidence="2">The sequence shown here is derived from an EMBL/GenBank/DDBJ whole genome shotgun (WGS) entry which is preliminary data.</text>
</comment>
<dbReference type="InterPro" id="IPR009875">
    <property type="entry name" value="PilZ_domain"/>
</dbReference>
<dbReference type="SUPFAM" id="SSF141371">
    <property type="entry name" value="PilZ domain-like"/>
    <property type="match status" value="1"/>
</dbReference>
<protein>
    <submittedName>
        <fullName evidence="2">PilZ domain-containing protein</fullName>
    </submittedName>
</protein>
<dbReference type="Proteomes" id="UP000551327">
    <property type="component" value="Unassembled WGS sequence"/>
</dbReference>
<accession>A0A7X1FW97</accession>
<evidence type="ECO:0000313" key="2">
    <source>
        <dbReference type="EMBL" id="MBC2668165.1"/>
    </source>
</evidence>
<name>A0A7X1FW97_9SPHN</name>
<sequence>MAWLSTRQTNLAPLEARATERRKLHLDAAVLAPSTGAIATVIRDMSETGLLLETPEPLDIGTVIDIDLPEAGPTEAQVVWTSGTFVGCQFATPVTRAAVSAALLRTVPPALRRPEPAPATVTAPEPVVTAERAATPERYPKYPRLARAAIIVGSSGALWAGLFGAAELLA</sequence>
<dbReference type="Gene3D" id="2.40.10.220">
    <property type="entry name" value="predicted glycosyltransferase like domains"/>
    <property type="match status" value="1"/>
</dbReference>
<feature type="domain" description="PilZ" evidence="1">
    <location>
        <begin position="17"/>
        <end position="98"/>
    </location>
</feature>
<dbReference type="RefSeq" id="WP_185678044.1">
    <property type="nucleotide sequence ID" value="NZ_JACLAX010000002.1"/>
</dbReference>
<dbReference type="GO" id="GO:0035438">
    <property type="term" value="F:cyclic-di-GMP binding"/>
    <property type="evidence" value="ECO:0007669"/>
    <property type="project" value="InterPro"/>
</dbReference>
<proteinExistence type="predicted"/>
<dbReference type="Pfam" id="PF07238">
    <property type="entry name" value="PilZ"/>
    <property type="match status" value="1"/>
</dbReference>
<reference evidence="2 3" key="1">
    <citation type="submission" date="2020-08" db="EMBL/GenBank/DDBJ databases">
        <title>The genome sequence of type strain Novosphingobium piscinae KCTC 42194.</title>
        <authorList>
            <person name="Liu Y."/>
        </authorList>
    </citation>
    <scope>NUCLEOTIDE SEQUENCE [LARGE SCALE GENOMIC DNA]</scope>
    <source>
        <strain evidence="2 3">KCTC 42194</strain>
    </source>
</reference>
<keyword evidence="3" id="KW-1185">Reference proteome</keyword>
<evidence type="ECO:0000259" key="1">
    <source>
        <dbReference type="Pfam" id="PF07238"/>
    </source>
</evidence>
<dbReference type="AlphaFoldDB" id="A0A7X1FW97"/>
<organism evidence="2 3">
    <name type="scientific">Novosphingobium piscinae</name>
    <dbReference type="NCBI Taxonomy" id="1507448"/>
    <lineage>
        <taxon>Bacteria</taxon>
        <taxon>Pseudomonadati</taxon>
        <taxon>Pseudomonadota</taxon>
        <taxon>Alphaproteobacteria</taxon>
        <taxon>Sphingomonadales</taxon>
        <taxon>Sphingomonadaceae</taxon>
        <taxon>Novosphingobium</taxon>
    </lineage>
</organism>
<gene>
    <name evidence="2" type="ORF">H7F53_03275</name>
</gene>